<keyword evidence="7" id="KW-1185">Reference proteome</keyword>
<dbReference type="RefSeq" id="WP_123119305.1">
    <property type="nucleotide sequence ID" value="NZ_RJJR01000002.1"/>
</dbReference>
<dbReference type="AlphaFoldDB" id="A0A3M9NLS8"/>
<keyword evidence="1 4" id="KW-0349">Heme</keyword>
<organism evidence="6 7">
    <name type="scientific">Hanamia caeni</name>
    <dbReference type="NCBI Taxonomy" id="2294116"/>
    <lineage>
        <taxon>Bacteria</taxon>
        <taxon>Pseudomonadati</taxon>
        <taxon>Bacteroidota</taxon>
        <taxon>Chitinophagia</taxon>
        <taxon>Chitinophagales</taxon>
        <taxon>Chitinophagaceae</taxon>
        <taxon>Hanamia</taxon>
    </lineage>
</organism>
<dbReference type="GO" id="GO:0009055">
    <property type="term" value="F:electron transfer activity"/>
    <property type="evidence" value="ECO:0007669"/>
    <property type="project" value="InterPro"/>
</dbReference>
<evidence type="ECO:0000256" key="2">
    <source>
        <dbReference type="ARBA" id="ARBA00022723"/>
    </source>
</evidence>
<protein>
    <submittedName>
        <fullName evidence="6">Sorbosone dehydrogenase</fullName>
    </submittedName>
</protein>
<dbReference type="PROSITE" id="PS51257">
    <property type="entry name" value="PROKAR_LIPOPROTEIN"/>
    <property type="match status" value="1"/>
</dbReference>
<accession>A0A3M9NLS8</accession>
<dbReference type="InterPro" id="IPR011041">
    <property type="entry name" value="Quinoprot_gluc/sorb_DH_b-prop"/>
</dbReference>
<dbReference type="EMBL" id="RJJR01000002">
    <property type="protein sequence ID" value="RNI38742.1"/>
    <property type="molecule type" value="Genomic_DNA"/>
</dbReference>
<dbReference type="InterPro" id="IPR011042">
    <property type="entry name" value="6-blade_b-propeller_TolB-like"/>
</dbReference>
<dbReference type="InterPro" id="IPR009056">
    <property type="entry name" value="Cyt_c-like_dom"/>
</dbReference>
<dbReference type="SUPFAM" id="SSF50952">
    <property type="entry name" value="Soluble quinoprotein glucose dehydrogenase"/>
    <property type="match status" value="1"/>
</dbReference>
<dbReference type="GO" id="GO:0046872">
    <property type="term" value="F:metal ion binding"/>
    <property type="evidence" value="ECO:0007669"/>
    <property type="project" value="UniProtKB-KW"/>
</dbReference>
<evidence type="ECO:0000256" key="1">
    <source>
        <dbReference type="ARBA" id="ARBA00022617"/>
    </source>
</evidence>
<feature type="domain" description="Cytochrome c" evidence="5">
    <location>
        <begin position="478"/>
        <end position="574"/>
    </location>
</feature>
<dbReference type="PANTHER" id="PTHR33546">
    <property type="entry name" value="LARGE, MULTIFUNCTIONAL SECRETED PROTEIN-RELATED"/>
    <property type="match status" value="1"/>
</dbReference>
<evidence type="ECO:0000256" key="3">
    <source>
        <dbReference type="ARBA" id="ARBA00023004"/>
    </source>
</evidence>
<dbReference type="PROSITE" id="PS51007">
    <property type="entry name" value="CYTC"/>
    <property type="match status" value="1"/>
</dbReference>
<keyword evidence="2 4" id="KW-0479">Metal-binding</keyword>
<dbReference type="SUPFAM" id="SSF46626">
    <property type="entry name" value="Cytochrome c"/>
    <property type="match status" value="1"/>
</dbReference>
<evidence type="ECO:0000256" key="4">
    <source>
        <dbReference type="PROSITE-ProRule" id="PRU00433"/>
    </source>
</evidence>
<dbReference type="Gene3D" id="1.10.760.10">
    <property type="entry name" value="Cytochrome c-like domain"/>
    <property type="match status" value="1"/>
</dbReference>
<evidence type="ECO:0000259" key="5">
    <source>
        <dbReference type="PROSITE" id="PS51007"/>
    </source>
</evidence>
<dbReference type="InterPro" id="IPR036909">
    <property type="entry name" value="Cyt_c-like_dom_sf"/>
</dbReference>
<evidence type="ECO:0000313" key="6">
    <source>
        <dbReference type="EMBL" id="RNI38742.1"/>
    </source>
</evidence>
<comment type="caution">
    <text evidence="6">The sequence shown here is derived from an EMBL/GenBank/DDBJ whole genome shotgun (WGS) entry which is preliminary data.</text>
</comment>
<dbReference type="InterPro" id="IPR054539">
    <property type="entry name" value="Beta-prop_PDH"/>
</dbReference>
<proteinExistence type="predicted"/>
<dbReference type="Proteomes" id="UP000267223">
    <property type="component" value="Unassembled WGS sequence"/>
</dbReference>
<dbReference type="GO" id="GO:0020037">
    <property type="term" value="F:heme binding"/>
    <property type="evidence" value="ECO:0007669"/>
    <property type="project" value="InterPro"/>
</dbReference>
<dbReference type="PANTHER" id="PTHR33546:SF1">
    <property type="entry name" value="LARGE, MULTIFUNCTIONAL SECRETED PROTEIN"/>
    <property type="match status" value="1"/>
</dbReference>
<dbReference type="Gene3D" id="2.120.10.30">
    <property type="entry name" value="TolB, C-terminal domain"/>
    <property type="match status" value="1"/>
</dbReference>
<evidence type="ECO:0000313" key="7">
    <source>
        <dbReference type="Proteomes" id="UP000267223"/>
    </source>
</evidence>
<dbReference type="Pfam" id="PF00034">
    <property type="entry name" value="Cytochrom_C"/>
    <property type="match status" value="1"/>
</dbReference>
<name>A0A3M9NLS8_9BACT</name>
<reference evidence="6 7" key="1">
    <citation type="submission" date="2018-11" db="EMBL/GenBank/DDBJ databases">
        <title>Draft genome sequence of Ferruginibacter sp. BO-59.</title>
        <authorList>
            <person name="Im W.T."/>
        </authorList>
    </citation>
    <scope>NUCLEOTIDE SEQUENCE [LARGE SCALE GENOMIC DNA]</scope>
    <source>
        <strain evidence="6 7">BO-59</strain>
    </source>
</reference>
<dbReference type="OrthoDB" id="9811395at2"/>
<sequence length="574" mass="63288">MNIKIKIRGICLFTVLFLPAIMLIAGCNDSEQKNATAGVICDPDNGGITLPEGFCATVVIDSLGLRDDHSARHIAVSDNGDIYMKTRSEQGGIVALRDTNGDHRADIIKYFGNMNETKEGILWESGIAIHNGYLYASNTTSVYRWPMPKDGELVPKGEPEMVVSGFPEQQSHRSKSFTFDKSGHLYVAVGAPSNACQVEERTPGSPGIEPCPLLEEHGGIWRFDANKTNQTFSAAARYATGLRNVVGLDWNTTTNSLFVMQHGRDQLHTLWPDFYTEEESAELPAEAMYQVKEGDRFAWPYGYYDQRKGKLMLSPEYGGNGKITISESKFAGQFKEPVMGFPGHWAPNDLLFYTGKQFPERYRNGAFIDFMGSWNRAPLPQGGYKVLFVPFKDGKPSGNYETFADGFAGINPIPDRGAAKYRPMGLAMGPDGALYISDYKKGRIWRVVYTGKTTSPTNTKSSLKTESTSVDPAKTVDISSLTGAELFKQMECATCHTVDPKVPASTGPSLFGLYGSKVSLQGGHTVIADEDYLHESIVKANAKIVEGYMPVMPSYESRLTKEEVNRLVSYMKSL</sequence>
<keyword evidence="3 4" id="KW-0408">Iron</keyword>
<dbReference type="Pfam" id="PF22807">
    <property type="entry name" value="TrAA12"/>
    <property type="match status" value="1"/>
</dbReference>
<gene>
    <name evidence="6" type="ORF">EFY79_03515</name>
</gene>